<reference evidence="1" key="1">
    <citation type="submission" date="2020-05" db="EMBL/GenBank/DDBJ databases">
        <authorList>
            <person name="Chiriac C."/>
            <person name="Salcher M."/>
            <person name="Ghai R."/>
            <person name="Kavagutti S V."/>
        </authorList>
    </citation>
    <scope>NUCLEOTIDE SEQUENCE</scope>
</reference>
<proteinExistence type="predicted"/>
<accession>A0A6J6AS64</accession>
<name>A0A6J6AS64_9ZZZZ</name>
<dbReference type="EMBL" id="CAEUNJ010000099">
    <property type="protein sequence ID" value="CAB4372713.1"/>
    <property type="molecule type" value="Genomic_DNA"/>
</dbReference>
<dbReference type="AlphaFoldDB" id="A0A6J6AS64"/>
<gene>
    <name evidence="1" type="ORF">UFOPK4201_01760</name>
</gene>
<organism evidence="1">
    <name type="scientific">freshwater metagenome</name>
    <dbReference type="NCBI Taxonomy" id="449393"/>
    <lineage>
        <taxon>unclassified sequences</taxon>
        <taxon>metagenomes</taxon>
        <taxon>ecological metagenomes</taxon>
    </lineage>
</organism>
<protein>
    <submittedName>
        <fullName evidence="1">Unannotated protein</fullName>
    </submittedName>
</protein>
<sequence length="93" mass="10650">MIAVLFDSQREVVKLIVGLDNRLSALHVVCEEYVCSAWNYLAHECAQTNNVVAYFVEFLVEGLALFRHFDSVRSIPLPNSSDFRREMVWVTGN</sequence>
<evidence type="ECO:0000313" key="1">
    <source>
        <dbReference type="EMBL" id="CAB4372713.1"/>
    </source>
</evidence>